<proteinExistence type="inferred from homology"/>
<dbReference type="EMBL" id="JAEKJY010000004">
    <property type="protein sequence ID" value="MBN8236374.1"/>
    <property type="molecule type" value="Genomic_DNA"/>
</dbReference>
<keyword evidence="5 7" id="KW-0472">Membrane</keyword>
<gene>
    <name evidence="8" type="ORF">JF544_13990</name>
</gene>
<keyword evidence="2" id="KW-1003">Cell membrane</keyword>
<evidence type="ECO:0000256" key="3">
    <source>
        <dbReference type="ARBA" id="ARBA00022692"/>
    </source>
</evidence>
<dbReference type="RefSeq" id="WP_206934773.1">
    <property type="nucleotide sequence ID" value="NZ_JAEKJY010000004.1"/>
</dbReference>
<dbReference type="InterPro" id="IPR037185">
    <property type="entry name" value="EmrE-like"/>
</dbReference>
<comment type="similarity">
    <text evidence="6">Belongs to the drug/metabolite transporter (DMT) superfamily. Small multidrug resistance (SMR) (TC 2.A.7.1) family.</text>
</comment>
<name>A0ABS3DYH6_9BACI</name>
<evidence type="ECO:0000313" key="9">
    <source>
        <dbReference type="Proteomes" id="UP000663970"/>
    </source>
</evidence>
<evidence type="ECO:0000256" key="2">
    <source>
        <dbReference type="ARBA" id="ARBA00022475"/>
    </source>
</evidence>
<evidence type="ECO:0000256" key="6">
    <source>
        <dbReference type="RuleBase" id="RU003942"/>
    </source>
</evidence>
<dbReference type="Gene3D" id="1.10.3730.20">
    <property type="match status" value="1"/>
</dbReference>
<protein>
    <submittedName>
        <fullName evidence="8">Multidrug efflux SMR transporter</fullName>
    </submittedName>
</protein>
<keyword evidence="3 6" id="KW-0812">Transmembrane</keyword>
<comment type="subcellular location">
    <subcellularLocation>
        <location evidence="1 6">Cell membrane</location>
        <topology evidence="1 6">Multi-pass membrane protein</topology>
    </subcellularLocation>
</comment>
<evidence type="ECO:0000313" key="8">
    <source>
        <dbReference type="EMBL" id="MBN8236374.1"/>
    </source>
</evidence>
<feature type="transmembrane region" description="Helical" evidence="7">
    <location>
        <begin position="58"/>
        <end position="78"/>
    </location>
</feature>
<keyword evidence="4 7" id="KW-1133">Transmembrane helix</keyword>
<organism evidence="8 9">
    <name type="scientific">Halobacillus kuroshimensis</name>
    <dbReference type="NCBI Taxonomy" id="302481"/>
    <lineage>
        <taxon>Bacteria</taxon>
        <taxon>Bacillati</taxon>
        <taxon>Bacillota</taxon>
        <taxon>Bacilli</taxon>
        <taxon>Bacillales</taxon>
        <taxon>Bacillaceae</taxon>
        <taxon>Halobacillus</taxon>
    </lineage>
</organism>
<evidence type="ECO:0000256" key="1">
    <source>
        <dbReference type="ARBA" id="ARBA00004651"/>
    </source>
</evidence>
<dbReference type="Proteomes" id="UP000663970">
    <property type="component" value="Unassembled WGS sequence"/>
</dbReference>
<feature type="transmembrane region" description="Helical" evidence="7">
    <location>
        <begin position="27"/>
        <end position="46"/>
    </location>
</feature>
<dbReference type="PANTHER" id="PTHR30561:SF21">
    <property type="entry name" value="MOLECULAR CHAPERONE"/>
    <property type="match status" value="1"/>
</dbReference>
<feature type="transmembrane region" description="Helical" evidence="7">
    <location>
        <begin position="84"/>
        <end position="103"/>
    </location>
</feature>
<dbReference type="PANTHER" id="PTHR30561">
    <property type="entry name" value="SMR FAMILY PROTON-DEPENDENT DRUG EFFLUX TRANSPORTER SUGE"/>
    <property type="match status" value="1"/>
</dbReference>
<accession>A0ABS3DYH6</accession>
<dbReference type="InterPro" id="IPR000390">
    <property type="entry name" value="Small_drug/metabolite_transptr"/>
</dbReference>
<dbReference type="InterPro" id="IPR045324">
    <property type="entry name" value="Small_multidrug_res"/>
</dbReference>
<evidence type="ECO:0000256" key="7">
    <source>
        <dbReference type="SAM" id="Phobius"/>
    </source>
</evidence>
<evidence type="ECO:0000256" key="5">
    <source>
        <dbReference type="ARBA" id="ARBA00023136"/>
    </source>
</evidence>
<dbReference type="Pfam" id="PF00893">
    <property type="entry name" value="Multi_Drug_Res"/>
    <property type="match status" value="1"/>
</dbReference>
<comment type="caution">
    <text evidence="8">The sequence shown here is derived from an EMBL/GenBank/DDBJ whole genome shotgun (WGS) entry which is preliminary data.</text>
</comment>
<dbReference type="SUPFAM" id="SSF103481">
    <property type="entry name" value="Multidrug resistance efflux transporter EmrE"/>
    <property type="match status" value="1"/>
</dbReference>
<evidence type="ECO:0000256" key="4">
    <source>
        <dbReference type="ARBA" id="ARBA00022989"/>
    </source>
</evidence>
<reference evidence="8 9" key="1">
    <citation type="submission" date="2020-12" db="EMBL/GenBank/DDBJ databases">
        <title>Oil enriched cultivation method for isolating marine PHA-producing bacteria.</title>
        <authorList>
            <person name="Zheng W."/>
            <person name="Yu S."/>
            <person name="Huang Y."/>
        </authorList>
    </citation>
    <scope>NUCLEOTIDE SEQUENCE [LARGE SCALE GENOMIC DNA]</scope>
    <source>
        <strain evidence="8 9">SY-2-6</strain>
    </source>
</reference>
<sequence>MAWFYLIIAGLCEVGWAFGLKFSNGFTNMSVVFPTLILMIVSFWMFSKSLVSMPVSTAYAIFTGIGAFGTGIVGMLFLGDAFSIVKLILLVTLISCIIGLKLVSEDSNENDSVQERGV</sequence>
<keyword evidence="9" id="KW-1185">Reference proteome</keyword>